<dbReference type="InterPro" id="IPR002586">
    <property type="entry name" value="CobQ/CobB/MinD/ParA_Nub-bd_dom"/>
</dbReference>
<dbReference type="Pfam" id="PF01656">
    <property type="entry name" value="CbiA"/>
    <property type="match status" value="1"/>
</dbReference>
<name>A0A917K317_9PROT</name>
<evidence type="ECO:0000259" key="1">
    <source>
        <dbReference type="Pfam" id="PF01656"/>
    </source>
</evidence>
<dbReference type="NCBIfam" id="NF041546">
    <property type="entry name" value="ParA_partition"/>
    <property type="match status" value="1"/>
</dbReference>
<evidence type="ECO:0000313" key="3">
    <source>
        <dbReference type="Proteomes" id="UP000661507"/>
    </source>
</evidence>
<organism evidence="2 3">
    <name type="scientific">Neoroseomonas lacus</name>
    <dbReference type="NCBI Taxonomy" id="287609"/>
    <lineage>
        <taxon>Bacteria</taxon>
        <taxon>Pseudomonadati</taxon>
        <taxon>Pseudomonadota</taxon>
        <taxon>Alphaproteobacteria</taxon>
        <taxon>Acetobacterales</taxon>
        <taxon>Acetobacteraceae</taxon>
        <taxon>Neoroseomonas</taxon>
    </lineage>
</organism>
<sequence>MAGGGFHAGSIRARAAVNKASDGWRWSAVCYAHAAFQESRMAYVIAVAQRKGGAGKSTIAANLATAFAEEGRRVALLDIDPQHSLQRWDALRGQSSKARPLHFEAPTGWRVPGVLDRLRRDQDIVLLDTAPHDDTDARVAIRSADLVLVPLQPSAADLWSMDGTLDLAKKEGRQVALVLNRVPSAGKLREQITAMIQERGLPLLDPVLGNRTAFAQAFMAGLGAVESAPKGAAAGEARALAAALAALKRD</sequence>
<proteinExistence type="predicted"/>
<dbReference type="Gene3D" id="3.40.50.300">
    <property type="entry name" value="P-loop containing nucleotide triphosphate hydrolases"/>
    <property type="match status" value="1"/>
</dbReference>
<keyword evidence="3" id="KW-1185">Reference proteome</keyword>
<dbReference type="Proteomes" id="UP000661507">
    <property type="component" value="Unassembled WGS sequence"/>
</dbReference>
<dbReference type="SUPFAM" id="SSF52540">
    <property type="entry name" value="P-loop containing nucleoside triphosphate hydrolases"/>
    <property type="match status" value="1"/>
</dbReference>
<dbReference type="CDD" id="cd02042">
    <property type="entry name" value="ParAB_family"/>
    <property type="match status" value="1"/>
</dbReference>
<evidence type="ECO:0000313" key="2">
    <source>
        <dbReference type="EMBL" id="GGI98102.1"/>
    </source>
</evidence>
<dbReference type="PANTHER" id="PTHR13696">
    <property type="entry name" value="P-LOOP CONTAINING NUCLEOSIDE TRIPHOSPHATE HYDROLASE"/>
    <property type="match status" value="1"/>
</dbReference>
<dbReference type="PIRSF" id="PIRSF009320">
    <property type="entry name" value="Nuc_binding_HP_1000"/>
    <property type="match status" value="1"/>
</dbReference>
<comment type="caution">
    <text evidence="2">The sequence shown here is derived from an EMBL/GenBank/DDBJ whole genome shotgun (WGS) entry which is preliminary data.</text>
</comment>
<dbReference type="InterPro" id="IPR050678">
    <property type="entry name" value="DNA_Partitioning_ATPase"/>
</dbReference>
<protein>
    <recommendedName>
        <fullName evidence="1">CobQ/CobB/MinD/ParA nucleotide binding domain-containing protein</fullName>
    </recommendedName>
</protein>
<gene>
    <name evidence="2" type="ORF">GCM10011320_01080</name>
</gene>
<dbReference type="EMBL" id="BMKW01000001">
    <property type="protein sequence ID" value="GGI98102.1"/>
    <property type="molecule type" value="Genomic_DNA"/>
</dbReference>
<reference evidence="2" key="1">
    <citation type="journal article" date="2014" name="Int. J. Syst. Evol. Microbiol.">
        <title>Complete genome sequence of Corynebacterium casei LMG S-19264T (=DSM 44701T), isolated from a smear-ripened cheese.</title>
        <authorList>
            <consortium name="US DOE Joint Genome Institute (JGI-PGF)"/>
            <person name="Walter F."/>
            <person name="Albersmeier A."/>
            <person name="Kalinowski J."/>
            <person name="Ruckert C."/>
        </authorList>
    </citation>
    <scope>NUCLEOTIDE SEQUENCE</scope>
    <source>
        <strain evidence="2">CGMCC 1.3617</strain>
    </source>
</reference>
<dbReference type="InterPro" id="IPR027417">
    <property type="entry name" value="P-loop_NTPase"/>
</dbReference>
<feature type="domain" description="CobQ/CobB/MinD/ParA nucleotide binding" evidence="1">
    <location>
        <begin position="45"/>
        <end position="219"/>
    </location>
</feature>
<accession>A0A917K317</accession>
<dbReference type="InterPro" id="IPR048089">
    <property type="entry name" value="McdA"/>
</dbReference>
<dbReference type="PANTHER" id="PTHR13696:SF96">
    <property type="entry name" value="COBQ_COBB_MIND_PARA NUCLEOTIDE BINDING DOMAIN-CONTAINING PROTEIN"/>
    <property type="match status" value="1"/>
</dbReference>
<reference evidence="2" key="2">
    <citation type="submission" date="2020-09" db="EMBL/GenBank/DDBJ databases">
        <authorList>
            <person name="Sun Q."/>
            <person name="Zhou Y."/>
        </authorList>
    </citation>
    <scope>NUCLEOTIDE SEQUENCE</scope>
    <source>
        <strain evidence="2">CGMCC 1.3617</strain>
    </source>
</reference>
<dbReference type="AlphaFoldDB" id="A0A917K317"/>